<evidence type="ECO:0000313" key="3">
    <source>
        <dbReference type="Proteomes" id="UP000031307"/>
    </source>
</evidence>
<dbReference type="EMBL" id="JSAM01000087">
    <property type="protein sequence ID" value="KIA77241.1"/>
    <property type="molecule type" value="Genomic_DNA"/>
</dbReference>
<proteinExistence type="predicted"/>
<protein>
    <submittedName>
        <fullName evidence="2">Uncharacterized protein</fullName>
    </submittedName>
</protein>
<keyword evidence="1" id="KW-0812">Transmembrane</keyword>
<feature type="transmembrane region" description="Helical" evidence="1">
    <location>
        <begin position="60"/>
        <end position="86"/>
    </location>
</feature>
<dbReference type="PATRIC" id="fig|83552.4.peg.1605"/>
<gene>
    <name evidence="2" type="ORF">DB43_GR00080</name>
</gene>
<evidence type="ECO:0000313" key="2">
    <source>
        <dbReference type="EMBL" id="KIA77241.1"/>
    </source>
</evidence>
<sequence>MSSPSFFSCVSDHSNKTGRFLENYLYLDGISGKLGARRFTVLEQNTIQEIRPSSLSKKQIFLTIAKLVSFTFFPLALVALVGKAIYRKNHTFQILTTTAEKKEPKLPGAPQEYLDKQWSKYKKNAHEFTENGEPSNSLVILEEEFKSGAKSCVSPDLASLADLTPLHETNSKVFFLPKKSSQYFDVSKKEDFILLKQTLTAAFATGKDMVVVRFSNHIHTVAAGFCSDGRFKIIDSMSHPIFNVKKFTTKLNQLGITDAQGKRVNFHGEYINTKIQRGGHECVRFAMLYCHQMAKKNDLEAYQEVNGAFCEGKLTQFEDYERIDGSSKIKKIDANRSIYTNFMKSWAYRTVGLRVNSWLDLPIAQLSPKWPIHGPFIYYNLKNNEDEMPKRTIPVNRKVFFNDGDQNILLSSIDNMPKEQEIVIPENASIRELINQQLFTQFLLFIDKEKKPRMFGLLPGQKLEVKAH</sequence>
<keyword evidence="1" id="KW-0472">Membrane</keyword>
<dbReference type="RefSeq" id="WP_013925350.1">
    <property type="nucleotide sequence ID" value="NZ_JASBUT010000044.1"/>
</dbReference>
<evidence type="ECO:0000256" key="1">
    <source>
        <dbReference type="SAM" id="Phobius"/>
    </source>
</evidence>
<dbReference type="Proteomes" id="UP000031307">
    <property type="component" value="Unassembled WGS sequence"/>
</dbReference>
<comment type="caution">
    <text evidence="2">The sequence shown here is derived from an EMBL/GenBank/DDBJ whole genome shotgun (WGS) entry which is preliminary data.</text>
</comment>
<dbReference type="AlphaFoldDB" id="A0A0C1C0S4"/>
<name>A0A0C1C0S4_9BACT</name>
<accession>A0A0C1C0S4</accession>
<reference evidence="2 3" key="1">
    <citation type="journal article" date="2014" name="Mol. Biol. Evol.">
        <title>Massive expansion of Ubiquitination-related gene families within the Chlamydiae.</title>
        <authorList>
            <person name="Domman D."/>
            <person name="Collingro A."/>
            <person name="Lagkouvardos I."/>
            <person name="Gehre L."/>
            <person name="Weinmaier T."/>
            <person name="Rattei T."/>
            <person name="Subtil A."/>
            <person name="Horn M."/>
        </authorList>
    </citation>
    <scope>NUCLEOTIDE SEQUENCE [LARGE SCALE GENOMIC DNA]</scope>
    <source>
        <strain evidence="2 3">OEW1</strain>
    </source>
</reference>
<keyword evidence="1" id="KW-1133">Transmembrane helix</keyword>
<organism evidence="2 3">
    <name type="scientific">Parachlamydia acanthamoebae</name>
    <dbReference type="NCBI Taxonomy" id="83552"/>
    <lineage>
        <taxon>Bacteria</taxon>
        <taxon>Pseudomonadati</taxon>
        <taxon>Chlamydiota</taxon>
        <taxon>Chlamydiia</taxon>
        <taxon>Parachlamydiales</taxon>
        <taxon>Parachlamydiaceae</taxon>
        <taxon>Parachlamydia</taxon>
    </lineage>
</organism>